<feature type="compositionally biased region" description="Low complexity" evidence="1">
    <location>
        <begin position="96"/>
        <end position="105"/>
    </location>
</feature>
<feature type="region of interest" description="Disordered" evidence="1">
    <location>
        <begin position="80"/>
        <end position="115"/>
    </location>
</feature>
<feature type="compositionally biased region" description="Basic and acidic residues" evidence="1">
    <location>
        <begin position="31"/>
        <end position="44"/>
    </location>
</feature>
<name>A0A6B0S752_9CETA</name>
<dbReference type="Proteomes" id="UP000322234">
    <property type="component" value="Unassembled WGS sequence"/>
</dbReference>
<accession>A0A6B0S752</accession>
<dbReference type="EMBL" id="VBQZ03000213">
    <property type="protein sequence ID" value="MXQ97982.1"/>
    <property type="molecule type" value="Genomic_DNA"/>
</dbReference>
<feature type="compositionally biased region" description="Basic and acidic residues" evidence="1">
    <location>
        <begin position="80"/>
        <end position="93"/>
    </location>
</feature>
<sequence>MISTTPTTTLCKNSGSRGNRLGLETLTQITMKDKSAEGTQDEGHSGNGKVPGAAERKLASPLAVVLGFRIRGNNQAGKFAFERRLPLGREPRRPNRSPGRSRAPGAGFSPERRVRFPGHGSASCLFGFPRRPASRALADPMGFGGFGNTSRENRVYGEI</sequence>
<gene>
    <name evidence="2" type="ORF">E5288_WYG009913</name>
</gene>
<feature type="compositionally biased region" description="Polar residues" evidence="1">
    <location>
        <begin position="1"/>
        <end position="17"/>
    </location>
</feature>
<reference evidence="2" key="1">
    <citation type="submission" date="2019-10" db="EMBL/GenBank/DDBJ databases">
        <title>The sequence and de novo assembly of the wild yak genome.</title>
        <authorList>
            <person name="Liu Y."/>
        </authorList>
    </citation>
    <scope>NUCLEOTIDE SEQUENCE [LARGE SCALE GENOMIC DNA]</scope>
    <source>
        <strain evidence="2">WY2019</strain>
    </source>
</reference>
<feature type="region of interest" description="Disordered" evidence="1">
    <location>
        <begin position="1"/>
        <end position="54"/>
    </location>
</feature>
<evidence type="ECO:0000313" key="2">
    <source>
        <dbReference type="EMBL" id="MXQ97982.1"/>
    </source>
</evidence>
<evidence type="ECO:0000256" key="1">
    <source>
        <dbReference type="SAM" id="MobiDB-lite"/>
    </source>
</evidence>
<proteinExistence type="predicted"/>
<comment type="caution">
    <text evidence="2">The sequence shown here is derived from an EMBL/GenBank/DDBJ whole genome shotgun (WGS) entry which is preliminary data.</text>
</comment>
<organism evidence="2 3">
    <name type="scientific">Bos mutus</name>
    <name type="common">wild yak</name>
    <dbReference type="NCBI Taxonomy" id="72004"/>
    <lineage>
        <taxon>Eukaryota</taxon>
        <taxon>Metazoa</taxon>
        <taxon>Chordata</taxon>
        <taxon>Craniata</taxon>
        <taxon>Vertebrata</taxon>
        <taxon>Euteleostomi</taxon>
        <taxon>Mammalia</taxon>
        <taxon>Eutheria</taxon>
        <taxon>Laurasiatheria</taxon>
        <taxon>Artiodactyla</taxon>
        <taxon>Ruminantia</taxon>
        <taxon>Pecora</taxon>
        <taxon>Bovidae</taxon>
        <taxon>Bovinae</taxon>
        <taxon>Bos</taxon>
    </lineage>
</organism>
<protein>
    <submittedName>
        <fullName evidence="2">Uncharacterized protein</fullName>
    </submittedName>
</protein>
<keyword evidence="3" id="KW-1185">Reference proteome</keyword>
<evidence type="ECO:0000313" key="3">
    <source>
        <dbReference type="Proteomes" id="UP000322234"/>
    </source>
</evidence>
<dbReference type="AlphaFoldDB" id="A0A6B0S752"/>